<comment type="similarity">
    <text evidence="2 6">Belongs to the anelloviridae capsid protein family.</text>
</comment>
<evidence type="ECO:0000256" key="7">
    <source>
        <dbReference type="SAM" id="MobiDB-lite"/>
    </source>
</evidence>
<feature type="region of interest" description="Disordered" evidence="7">
    <location>
        <begin position="27"/>
        <end position="48"/>
    </location>
</feature>
<reference evidence="8" key="1">
    <citation type="submission" date="2024-05" db="EMBL/GenBank/DDBJ databases">
        <authorList>
            <person name="Laubscher F."/>
            <person name="Chudzinski V."/>
            <person name="Cordey S."/>
            <person name="Hosszu-Fellous K."/>
            <person name="Kaiser L."/>
        </authorList>
    </citation>
    <scope>NUCLEOTIDE SEQUENCE</scope>
    <source>
        <strain evidence="8">1212D3-3</strain>
    </source>
</reference>
<comment type="subcellular location">
    <subcellularLocation>
        <location evidence="1 6">Virion</location>
    </subcellularLocation>
</comment>
<accession>A0AAU7STE3</accession>
<proteinExistence type="inferred from homology"/>
<comment type="function">
    <text evidence="6">Self-assembles to form an icosahedral capsid.</text>
</comment>
<keyword evidence="5 6" id="KW-0946">Virion</keyword>
<dbReference type="GO" id="GO:0039615">
    <property type="term" value="C:T=1 icosahedral viral capsid"/>
    <property type="evidence" value="ECO:0007669"/>
    <property type="project" value="UniProtKB-UniRule"/>
</dbReference>
<evidence type="ECO:0000256" key="1">
    <source>
        <dbReference type="ARBA" id="ARBA00004328"/>
    </source>
</evidence>
<keyword evidence="3 6" id="KW-1140">T=1 icosahedral capsid protein</keyword>
<evidence type="ECO:0000256" key="3">
    <source>
        <dbReference type="ARBA" id="ARBA00022431"/>
    </source>
</evidence>
<evidence type="ECO:0000256" key="6">
    <source>
        <dbReference type="RuleBase" id="RU361230"/>
    </source>
</evidence>
<protein>
    <recommendedName>
        <fullName evidence="6">Capsid protein</fullName>
    </recommendedName>
</protein>
<evidence type="ECO:0000256" key="2">
    <source>
        <dbReference type="ARBA" id="ARBA00006131"/>
    </source>
</evidence>
<evidence type="ECO:0000256" key="4">
    <source>
        <dbReference type="ARBA" id="ARBA00022561"/>
    </source>
</evidence>
<sequence length="675" mass="80160">MPFWWNRRKKPWWGRYRKRWRFQKYKTRRRRPTRRRHRRTFKRRRRRRKRYKVRRKRKLITIKQWQPDKIINCKIKGYDTLVLGAEGKQLVCYTNVKQAWTPPKTPGGGGFGVQQYSLGYLYEQYLFRKNIWTKSNVALDLVRYIRVKFTFYRHPETDFIVQYERQPPFNIDEFTYAFTHPAQLMLARHKFFVLSTATKPLGRLTKRKIIKPPKQMLTKWFFQEDFSTAGLLLLRAAAANLRYSNLGCCNTNQIITAFSINTSFFQQGNWAVGTRDRYRPYPAIPTKLYYWPDKPPPYNKVDTKRVDYNNKYMFTQQINNYDDSVSWEKGYFSSKVLTAKFYSQDQYDDTGLANLPLLSFRYNPALDSGKGNAIWLHNSLTTSYDKPSIDKTLILQGLPLWQMLWGWLSYVQYIKKATDFFTSHIIVIQCPAIKPAPTASPQTYYIPLSTDFVNGKPPYNEPLSTWWRAHWYPNIYDQLPVLNAIVESGPFVPKYSQTKNSTWELKYTYNFFFKWGGPDITEPTVADPSQQQTYPVPDKQSEAVQIRDPSKQKYDSILHSWDYRRGLIKESALKRMRDNLSIDSTFQPDEIPKKRKKTVGPCLTVPGEQDQEIQACLQALCEESTYQEIQEEIPLQQLIQQQHQKQQELKWNILRVIADLKEKQRQLQLQTGFIN</sequence>
<name>A0AAU7STE3_9VIRU</name>
<evidence type="ECO:0000313" key="8">
    <source>
        <dbReference type="EMBL" id="XBU06647.1"/>
    </source>
</evidence>
<organism evidence="8">
    <name type="scientific">Gammatorquevirus homidi2</name>
    <dbReference type="NCBI Taxonomy" id="3048387"/>
    <lineage>
        <taxon>Viruses</taxon>
        <taxon>Monodnaviria</taxon>
        <taxon>Shotokuvirae</taxon>
        <taxon>Commensaviricota</taxon>
        <taxon>Cardeaviricetes</taxon>
        <taxon>Sanitavirales</taxon>
        <taxon>Anelloviridae</taxon>
        <taxon>Gammatorquevirus</taxon>
    </lineage>
</organism>
<dbReference type="InterPro" id="IPR004219">
    <property type="entry name" value="TTvirus_Unk"/>
</dbReference>
<evidence type="ECO:0000256" key="5">
    <source>
        <dbReference type="ARBA" id="ARBA00022844"/>
    </source>
</evidence>
<keyword evidence="4 6" id="KW-0167">Capsid protein</keyword>
<dbReference type="Pfam" id="PF02956">
    <property type="entry name" value="TT_ORF1"/>
    <property type="match status" value="1"/>
</dbReference>
<dbReference type="EMBL" id="PP857100">
    <property type="protein sequence ID" value="XBU06647.1"/>
    <property type="molecule type" value="Genomic_DNA"/>
</dbReference>